<feature type="non-terminal residue" evidence="1">
    <location>
        <position position="22"/>
    </location>
</feature>
<proteinExistence type="predicted"/>
<evidence type="ECO:0000313" key="1">
    <source>
        <dbReference type="EMBL" id="KKL16606.1"/>
    </source>
</evidence>
<organism evidence="1">
    <name type="scientific">marine sediment metagenome</name>
    <dbReference type="NCBI Taxonomy" id="412755"/>
    <lineage>
        <taxon>unclassified sequences</taxon>
        <taxon>metagenomes</taxon>
        <taxon>ecological metagenomes</taxon>
    </lineage>
</organism>
<sequence length="22" mass="2457">MSGKALMTYYAEGALISRELHD</sequence>
<accession>A0A0F9DFQ7</accession>
<protein>
    <submittedName>
        <fullName evidence="1">Uncharacterized protein</fullName>
    </submittedName>
</protein>
<name>A0A0F9DFQ7_9ZZZZ</name>
<dbReference type="AlphaFoldDB" id="A0A0F9DFQ7"/>
<reference evidence="1" key="1">
    <citation type="journal article" date="2015" name="Nature">
        <title>Complex archaea that bridge the gap between prokaryotes and eukaryotes.</title>
        <authorList>
            <person name="Spang A."/>
            <person name="Saw J.H."/>
            <person name="Jorgensen S.L."/>
            <person name="Zaremba-Niedzwiedzka K."/>
            <person name="Martijn J."/>
            <person name="Lind A.E."/>
            <person name="van Eijk R."/>
            <person name="Schleper C."/>
            <person name="Guy L."/>
            <person name="Ettema T.J."/>
        </authorList>
    </citation>
    <scope>NUCLEOTIDE SEQUENCE</scope>
</reference>
<dbReference type="EMBL" id="LAZR01039594">
    <property type="protein sequence ID" value="KKL16606.1"/>
    <property type="molecule type" value="Genomic_DNA"/>
</dbReference>
<gene>
    <name evidence="1" type="ORF">LCGC14_2493830</name>
</gene>
<comment type="caution">
    <text evidence="1">The sequence shown here is derived from an EMBL/GenBank/DDBJ whole genome shotgun (WGS) entry which is preliminary data.</text>
</comment>